<organism evidence="2 3">
    <name type="scientific">Fusarium sarcochroum</name>
    <dbReference type="NCBI Taxonomy" id="1208366"/>
    <lineage>
        <taxon>Eukaryota</taxon>
        <taxon>Fungi</taxon>
        <taxon>Dikarya</taxon>
        <taxon>Ascomycota</taxon>
        <taxon>Pezizomycotina</taxon>
        <taxon>Sordariomycetes</taxon>
        <taxon>Hypocreomycetidae</taxon>
        <taxon>Hypocreales</taxon>
        <taxon>Nectriaceae</taxon>
        <taxon>Fusarium</taxon>
        <taxon>Fusarium lateritium species complex</taxon>
    </lineage>
</organism>
<reference evidence="2" key="1">
    <citation type="journal article" date="2020" name="BMC Genomics">
        <title>Correction to: Identification and distribution of gene clusters required for synthesis of sphingolipid metabolism inhibitors in diverse species of the filamentous fungus Fusarium.</title>
        <authorList>
            <person name="Kim H.S."/>
            <person name="Lohmar J.M."/>
            <person name="Busman M."/>
            <person name="Brown D.W."/>
            <person name="Naumann T.A."/>
            <person name="Divon H.H."/>
            <person name="Lysoe E."/>
            <person name="Uhlig S."/>
            <person name="Proctor R.H."/>
        </authorList>
    </citation>
    <scope>NUCLEOTIDE SEQUENCE</scope>
    <source>
        <strain evidence="2">NRRL 20472</strain>
    </source>
</reference>
<evidence type="ECO:0000256" key="1">
    <source>
        <dbReference type="SAM" id="MobiDB-lite"/>
    </source>
</evidence>
<reference evidence="2" key="2">
    <citation type="submission" date="2020-05" db="EMBL/GenBank/DDBJ databases">
        <authorList>
            <person name="Kim H.-S."/>
            <person name="Proctor R.H."/>
            <person name="Brown D.W."/>
        </authorList>
    </citation>
    <scope>NUCLEOTIDE SEQUENCE</scope>
    <source>
        <strain evidence="2">NRRL 20472</strain>
    </source>
</reference>
<dbReference type="EMBL" id="JABEXW010000324">
    <property type="protein sequence ID" value="KAF4965835.1"/>
    <property type="molecule type" value="Genomic_DNA"/>
</dbReference>
<name>A0A8H4TX87_9HYPO</name>
<gene>
    <name evidence="2" type="ORF">FSARC_6399</name>
</gene>
<dbReference type="Proteomes" id="UP000622797">
    <property type="component" value="Unassembled WGS sequence"/>
</dbReference>
<evidence type="ECO:0000313" key="3">
    <source>
        <dbReference type="Proteomes" id="UP000622797"/>
    </source>
</evidence>
<protein>
    <submittedName>
        <fullName evidence="2">Uncharacterized protein</fullName>
    </submittedName>
</protein>
<comment type="caution">
    <text evidence="2">The sequence shown here is derived from an EMBL/GenBank/DDBJ whole genome shotgun (WGS) entry which is preliminary data.</text>
</comment>
<proteinExistence type="predicted"/>
<accession>A0A8H4TX87</accession>
<dbReference type="OrthoDB" id="10324181at2759"/>
<sequence>MQDMAQDQHAFVENNSLPVNGQPAVHTAGGNLAMDMGVPPSHDSGRRSSIFSTKTEYGGQNGTAMYTQQWQPGSTAPNSSSMYTYTQQPANPPARPTIAEDFPV</sequence>
<evidence type="ECO:0000313" key="2">
    <source>
        <dbReference type="EMBL" id="KAF4965835.1"/>
    </source>
</evidence>
<keyword evidence="3" id="KW-1185">Reference proteome</keyword>
<feature type="compositionally biased region" description="Polar residues" evidence="1">
    <location>
        <begin position="62"/>
        <end position="89"/>
    </location>
</feature>
<dbReference type="AlphaFoldDB" id="A0A8H4TX87"/>
<feature type="region of interest" description="Disordered" evidence="1">
    <location>
        <begin position="13"/>
        <end position="104"/>
    </location>
</feature>